<sequence length="271" mass="28987">MPDRTPEGQGASPSARRPASSNPSSRPRAPRRPQSGDRREEQNQRATSVGPGAAPRHGAANSARVRSTSRPAASARSAPASGGTAVAARQRTGRASRTAGRVGEHALGITKRSLVLITVIVLALAALVPSVNHYVAQEQRLAQMQAQIRNRQQQLDDLEAQVARWDDPTFVAAQARERLLFVWPGETQYRLTDTSGEEIPMTTAERREQKAHETAWYGTLWDSMVGASQAAPPEKPSAADDHPKKPAPAPASDSGGSNEPTSDSSDPKDTE</sequence>
<dbReference type="EMBL" id="JACHWP010000001">
    <property type="protein sequence ID" value="MBB3022607.1"/>
    <property type="molecule type" value="Genomic_DNA"/>
</dbReference>
<name>A0A839QYX9_9MICO</name>
<evidence type="ECO:0000313" key="4">
    <source>
        <dbReference type="EMBL" id="MBB3022607.1"/>
    </source>
</evidence>
<evidence type="ECO:0000256" key="2">
    <source>
        <dbReference type="SAM" id="MobiDB-lite"/>
    </source>
</evidence>
<reference evidence="4 5" key="1">
    <citation type="submission" date="2020-08" db="EMBL/GenBank/DDBJ databases">
        <title>Sequencing the genomes of 1000 actinobacteria strains.</title>
        <authorList>
            <person name="Klenk H.-P."/>
        </authorList>
    </citation>
    <scope>NUCLEOTIDE SEQUENCE [LARGE SCALE GENOMIC DNA]</scope>
    <source>
        <strain evidence="4 5">DSM 23040</strain>
    </source>
</reference>
<dbReference type="AlphaFoldDB" id="A0A839QYX9"/>
<feature type="compositionally biased region" description="Basic and acidic residues" evidence="2">
    <location>
        <begin position="34"/>
        <end position="43"/>
    </location>
</feature>
<keyword evidence="1" id="KW-0175">Coiled coil</keyword>
<evidence type="ECO:0000256" key="1">
    <source>
        <dbReference type="SAM" id="Coils"/>
    </source>
</evidence>
<feature type="region of interest" description="Disordered" evidence="2">
    <location>
        <begin position="224"/>
        <end position="271"/>
    </location>
</feature>
<feature type="compositionally biased region" description="Low complexity" evidence="2">
    <location>
        <begin position="11"/>
        <end position="27"/>
    </location>
</feature>
<feature type="region of interest" description="Disordered" evidence="2">
    <location>
        <begin position="1"/>
        <end position="99"/>
    </location>
</feature>
<feature type="coiled-coil region" evidence="1">
    <location>
        <begin position="134"/>
        <end position="161"/>
    </location>
</feature>
<evidence type="ECO:0000313" key="5">
    <source>
        <dbReference type="Proteomes" id="UP000568050"/>
    </source>
</evidence>
<keyword evidence="3" id="KW-0472">Membrane</keyword>
<organism evidence="4 5">
    <name type="scientific">Helcobacillus massiliensis</name>
    <dbReference type="NCBI Taxonomy" id="521392"/>
    <lineage>
        <taxon>Bacteria</taxon>
        <taxon>Bacillati</taxon>
        <taxon>Actinomycetota</taxon>
        <taxon>Actinomycetes</taxon>
        <taxon>Micrococcales</taxon>
        <taxon>Dermabacteraceae</taxon>
        <taxon>Helcobacillus</taxon>
    </lineage>
</organism>
<dbReference type="RefSeq" id="WP_239376149.1">
    <property type="nucleotide sequence ID" value="NZ_CBCSFZ010000019.1"/>
</dbReference>
<dbReference type="Proteomes" id="UP000568050">
    <property type="component" value="Unassembled WGS sequence"/>
</dbReference>
<evidence type="ECO:0000256" key="3">
    <source>
        <dbReference type="SAM" id="Phobius"/>
    </source>
</evidence>
<feature type="compositionally biased region" description="Low complexity" evidence="2">
    <location>
        <begin position="62"/>
        <end position="85"/>
    </location>
</feature>
<comment type="caution">
    <text evidence="4">The sequence shown here is derived from an EMBL/GenBank/DDBJ whole genome shotgun (WGS) entry which is preliminary data.</text>
</comment>
<dbReference type="Pfam" id="PF04977">
    <property type="entry name" value="DivIC"/>
    <property type="match status" value="1"/>
</dbReference>
<gene>
    <name evidence="4" type="ORF">FHX50_000855</name>
</gene>
<proteinExistence type="predicted"/>
<keyword evidence="4" id="KW-0132">Cell division</keyword>
<dbReference type="InterPro" id="IPR007060">
    <property type="entry name" value="FtsL/DivIC"/>
</dbReference>
<keyword evidence="5" id="KW-1185">Reference proteome</keyword>
<dbReference type="GO" id="GO:0051301">
    <property type="term" value="P:cell division"/>
    <property type="evidence" value="ECO:0007669"/>
    <property type="project" value="UniProtKB-KW"/>
</dbReference>
<keyword evidence="4" id="KW-0131">Cell cycle</keyword>
<feature type="transmembrane region" description="Helical" evidence="3">
    <location>
        <begin position="114"/>
        <end position="135"/>
    </location>
</feature>
<keyword evidence="3" id="KW-0812">Transmembrane</keyword>
<protein>
    <submittedName>
        <fullName evidence="4">Cell division protein FtsB</fullName>
    </submittedName>
</protein>
<accession>A0A839QYX9</accession>
<feature type="compositionally biased region" description="Polar residues" evidence="2">
    <location>
        <begin position="255"/>
        <end position="264"/>
    </location>
</feature>
<keyword evidence="3" id="KW-1133">Transmembrane helix</keyword>